<keyword evidence="1" id="KW-0812">Transmembrane</keyword>
<organism evidence="2 3">
    <name type="scientific">Asticcacaulis taihuensis</name>
    <dbReference type="NCBI Taxonomy" id="260084"/>
    <lineage>
        <taxon>Bacteria</taxon>
        <taxon>Pseudomonadati</taxon>
        <taxon>Pseudomonadota</taxon>
        <taxon>Alphaproteobacteria</taxon>
        <taxon>Caulobacterales</taxon>
        <taxon>Caulobacteraceae</taxon>
        <taxon>Asticcacaulis</taxon>
    </lineage>
</organism>
<dbReference type="NCBIfam" id="NF038050">
    <property type="entry name" value="NrtS"/>
    <property type="match status" value="1"/>
</dbReference>
<protein>
    <recommendedName>
        <fullName evidence="4">CAAX protease self-immunity</fullName>
    </recommendedName>
</protein>
<dbReference type="Proteomes" id="UP000199150">
    <property type="component" value="Unassembled WGS sequence"/>
</dbReference>
<feature type="transmembrane region" description="Helical" evidence="1">
    <location>
        <begin position="43"/>
        <end position="64"/>
    </location>
</feature>
<keyword evidence="1" id="KW-1133">Transmembrane helix</keyword>
<dbReference type="InterPro" id="IPR047700">
    <property type="entry name" value="NrtS-like"/>
</dbReference>
<sequence length="74" mass="8470">MHEFWRVAFSRRIAVNALKVSLVIGTILNIINQGENILHGLPVAWAHVFLNYFTPYCVATWSAAKNELSRRTDK</sequence>
<gene>
    <name evidence="2" type="ORF">SAMN02927928_1894</name>
</gene>
<evidence type="ECO:0000313" key="2">
    <source>
        <dbReference type="EMBL" id="SCW55827.1"/>
    </source>
</evidence>
<dbReference type="RefSeq" id="WP_090646862.1">
    <property type="nucleotide sequence ID" value="NZ_CBCRYE010000004.1"/>
</dbReference>
<evidence type="ECO:0000313" key="3">
    <source>
        <dbReference type="Proteomes" id="UP000199150"/>
    </source>
</evidence>
<name>A0A1G4RGG4_9CAUL</name>
<accession>A0A1G4RGG4</accession>
<dbReference type="EMBL" id="FMTS01000002">
    <property type="protein sequence ID" value="SCW55827.1"/>
    <property type="molecule type" value="Genomic_DNA"/>
</dbReference>
<feature type="transmembrane region" description="Helical" evidence="1">
    <location>
        <begin position="12"/>
        <end position="31"/>
    </location>
</feature>
<reference evidence="3" key="1">
    <citation type="submission" date="2016-10" db="EMBL/GenBank/DDBJ databases">
        <authorList>
            <person name="Varghese N."/>
            <person name="Submissions S."/>
        </authorList>
    </citation>
    <scope>NUCLEOTIDE SEQUENCE [LARGE SCALE GENOMIC DNA]</scope>
    <source>
        <strain evidence="3">CGMCC 1.3431</strain>
    </source>
</reference>
<proteinExistence type="predicted"/>
<keyword evidence="1" id="KW-0472">Membrane</keyword>
<keyword evidence="3" id="KW-1185">Reference proteome</keyword>
<dbReference type="AlphaFoldDB" id="A0A1G4RGG4"/>
<evidence type="ECO:0000256" key="1">
    <source>
        <dbReference type="SAM" id="Phobius"/>
    </source>
</evidence>
<evidence type="ECO:0008006" key="4">
    <source>
        <dbReference type="Google" id="ProtNLM"/>
    </source>
</evidence>
<dbReference type="STRING" id="260084.SAMN02927928_1894"/>
<dbReference type="OrthoDB" id="282896at2"/>